<sequence length="225" mass="25257">MKYKFFYAYKSGLVEANSDISFAKKSKYSSYVSFRVWTSSDIICGLGGDPHHTLRMDANNDDNFHLVPPGGDEIPPENSQPSQPSPNNPPDQSSLIAQLLVRIQELEGQVKKSSESQQSPTKGGSSEASISKKPTISYKVFLSCAPPKYEGSDDPIITFSWIREMEQTFTSCDCDEEHKVPYAVRQLKGRALIWWNSIKVAMPKGKADKLGWEAFLELFQKEFCT</sequence>
<evidence type="ECO:0000256" key="1">
    <source>
        <dbReference type="SAM" id="MobiDB-lite"/>
    </source>
</evidence>
<proteinExistence type="predicted"/>
<evidence type="ECO:0000313" key="2">
    <source>
        <dbReference type="EMBL" id="KAJ9535651.1"/>
    </source>
</evidence>
<name>A0AA38SGJ2_9ASTR</name>
<feature type="region of interest" description="Disordered" evidence="1">
    <location>
        <begin position="55"/>
        <end position="93"/>
    </location>
</feature>
<accession>A0AA38SGJ2</accession>
<gene>
    <name evidence="2" type="ORF">OSB04_un001200</name>
</gene>
<reference evidence="2" key="1">
    <citation type="submission" date="2023-03" db="EMBL/GenBank/DDBJ databases">
        <title>Chromosome-scale reference genome and RAD-based genetic map of yellow starthistle (Centaurea solstitialis) reveal putative structural variation and QTLs associated with invader traits.</title>
        <authorList>
            <person name="Reatini B."/>
            <person name="Cang F.A."/>
            <person name="Jiang Q."/>
            <person name="Mckibben M.T.W."/>
            <person name="Barker M.S."/>
            <person name="Rieseberg L.H."/>
            <person name="Dlugosch K.M."/>
        </authorList>
    </citation>
    <scope>NUCLEOTIDE SEQUENCE</scope>
    <source>
        <strain evidence="2">CAN-66</strain>
        <tissue evidence="2">Leaf</tissue>
    </source>
</reference>
<protein>
    <recommendedName>
        <fullName evidence="4">Retrotransposon gag domain-containing protein</fullName>
    </recommendedName>
</protein>
<dbReference type="Proteomes" id="UP001172457">
    <property type="component" value="Unassembled WGS sequence"/>
</dbReference>
<dbReference type="EMBL" id="JARYMX010000169">
    <property type="protein sequence ID" value="KAJ9535651.1"/>
    <property type="molecule type" value="Genomic_DNA"/>
</dbReference>
<feature type="compositionally biased region" description="Polar residues" evidence="1">
    <location>
        <begin position="115"/>
        <end position="130"/>
    </location>
</feature>
<feature type="region of interest" description="Disordered" evidence="1">
    <location>
        <begin position="109"/>
        <end position="130"/>
    </location>
</feature>
<keyword evidence="3" id="KW-1185">Reference proteome</keyword>
<organism evidence="2 3">
    <name type="scientific">Centaurea solstitialis</name>
    <name type="common">yellow star-thistle</name>
    <dbReference type="NCBI Taxonomy" id="347529"/>
    <lineage>
        <taxon>Eukaryota</taxon>
        <taxon>Viridiplantae</taxon>
        <taxon>Streptophyta</taxon>
        <taxon>Embryophyta</taxon>
        <taxon>Tracheophyta</taxon>
        <taxon>Spermatophyta</taxon>
        <taxon>Magnoliopsida</taxon>
        <taxon>eudicotyledons</taxon>
        <taxon>Gunneridae</taxon>
        <taxon>Pentapetalae</taxon>
        <taxon>asterids</taxon>
        <taxon>campanulids</taxon>
        <taxon>Asterales</taxon>
        <taxon>Asteraceae</taxon>
        <taxon>Carduoideae</taxon>
        <taxon>Cardueae</taxon>
        <taxon>Centaureinae</taxon>
        <taxon>Centaurea</taxon>
    </lineage>
</organism>
<comment type="caution">
    <text evidence="2">The sequence shown here is derived from an EMBL/GenBank/DDBJ whole genome shotgun (WGS) entry which is preliminary data.</text>
</comment>
<evidence type="ECO:0008006" key="4">
    <source>
        <dbReference type="Google" id="ProtNLM"/>
    </source>
</evidence>
<dbReference type="AlphaFoldDB" id="A0AA38SGJ2"/>
<evidence type="ECO:0000313" key="3">
    <source>
        <dbReference type="Proteomes" id="UP001172457"/>
    </source>
</evidence>